<evidence type="ECO:0000256" key="6">
    <source>
        <dbReference type="ARBA" id="ARBA00023098"/>
    </source>
</evidence>
<dbReference type="AlphaFoldDB" id="A0A1E7F1U2"/>
<keyword evidence="8 10" id="KW-1208">Phospholipid metabolism</keyword>
<evidence type="ECO:0000256" key="8">
    <source>
        <dbReference type="ARBA" id="ARBA00023264"/>
    </source>
</evidence>
<dbReference type="KEGG" id="fcy:FRACYDRAFT_244906"/>
<feature type="region of interest" description="Disordered" evidence="11">
    <location>
        <begin position="733"/>
        <end position="763"/>
    </location>
</feature>
<evidence type="ECO:0000259" key="12">
    <source>
        <dbReference type="PROSITE" id="PS50035"/>
    </source>
</evidence>
<sequence length="784" mass="88374">MISKSCTRTTTTRTIISRSRAAFSFSSTSSSSSSSSSYKQQEQEQQRWIRRCRLLDASRGLLLPDNNDNDDDSPPSTIARTKKRPLPAFPLEARHFGGYNTNSSNTNKNDSNMNSLSPNTPKEFHHNLCDMIRNAKERVYIASLYIGPATSSDDDDLKKKSSNSSSSSSSSGSDKNPTTTTTSSAEAVAHALHRWRGGNSNTNSNSSSLSSSQQTSDSNSNSSSLYLFRVLPSTKILNLNNWNWLPNPFDEICGVFHIKIYIIDDQLLLSGANLSSEYFRDRMDRYLHIVQGGNGLVHFYTKLIDILCSHSNEYKYKYKYKYKYDDDDNENSSNENRNVTNKKNRRDEFLREITEHFQDPNYPSGAVTSAQDLFTGRKGAYGNSNGDDDDDDDEKKIVAVGIPTFQAPIGFFRNQYHADDDDDNYKINTTTIATAKPVSIIREVVSAWSTFWSLIRINKQPKDKVDFITDVEATLNLLQEAGNLNNTTNNDNINSSHYSIQLSSAYLNPTSTLLSVIRFGFRKIELLTAGTISHGFRPKNKDCNQGSQGTDWTIPSIFQKLVDDCMVSLRQHRQSSSTSNTYTNTKNSIMDARLYHWERPQWTFHAKGIWLREEEEEEIEDEKKKKYAIDTTNEEEYNNNSDATATTSTTVTSIISDNGDTSEVAAVVVGSSNFGYRSFCRDMESNLMLVFPPSSSNSTNNNNDNDYDNGIIARSFGQEWNNLLASSKRESEMVSTPTMGIKEQHQHQQQQQGKNEEGAAATAEKLPPLSWPIRFTIPYIKTFF</sequence>
<dbReference type="EC" id="2.7.8.5" evidence="10"/>
<gene>
    <name evidence="13" type="ORF">FRACYDRAFT_244906</name>
</gene>
<evidence type="ECO:0000313" key="14">
    <source>
        <dbReference type="Proteomes" id="UP000095751"/>
    </source>
</evidence>
<keyword evidence="7 10" id="KW-0594">Phospholipid biosynthesis</keyword>
<evidence type="ECO:0000256" key="4">
    <source>
        <dbReference type="ARBA" id="ARBA00022679"/>
    </source>
</evidence>
<feature type="compositionally biased region" description="Low complexity" evidence="11">
    <location>
        <begin position="199"/>
        <end position="221"/>
    </location>
</feature>
<evidence type="ECO:0000256" key="9">
    <source>
        <dbReference type="ARBA" id="ARBA00048586"/>
    </source>
</evidence>
<proteinExistence type="inferred from homology"/>
<evidence type="ECO:0000256" key="5">
    <source>
        <dbReference type="ARBA" id="ARBA00022737"/>
    </source>
</evidence>
<keyword evidence="10" id="KW-0496">Mitochondrion</keyword>
<dbReference type="InterPro" id="IPR001736">
    <property type="entry name" value="PLipase_D/transphosphatidylase"/>
</dbReference>
<evidence type="ECO:0000313" key="13">
    <source>
        <dbReference type="EMBL" id="OEU11783.1"/>
    </source>
</evidence>
<dbReference type="OrthoDB" id="10250191at2759"/>
<comment type="pathway">
    <text evidence="1 10">Phospholipid metabolism; phosphatidylglycerol biosynthesis; phosphatidylglycerol from CDP-diacylglycerol: step 1/2.</text>
</comment>
<evidence type="ECO:0000256" key="3">
    <source>
        <dbReference type="ARBA" id="ARBA00022516"/>
    </source>
</evidence>
<feature type="region of interest" description="Disordered" evidence="11">
    <location>
        <begin position="60"/>
        <end position="121"/>
    </location>
</feature>
<keyword evidence="10" id="KW-0067">ATP-binding</keyword>
<name>A0A1E7F1U2_9STRA</name>
<feature type="compositionally biased region" description="Low complexity" evidence="11">
    <location>
        <begin position="162"/>
        <end position="184"/>
    </location>
</feature>
<dbReference type="UniPathway" id="UPA00084">
    <property type="reaction ID" value="UER00503"/>
</dbReference>
<evidence type="ECO:0000256" key="7">
    <source>
        <dbReference type="ARBA" id="ARBA00023209"/>
    </source>
</evidence>
<comment type="similarity">
    <text evidence="2 10">Belongs to the CDP-alcohol phosphatidyltransferase class-II family.</text>
</comment>
<dbReference type="Gene3D" id="3.30.870.10">
    <property type="entry name" value="Endonuclease Chain A"/>
    <property type="match status" value="2"/>
</dbReference>
<dbReference type="PROSITE" id="PS50035">
    <property type="entry name" value="PLD"/>
    <property type="match status" value="1"/>
</dbReference>
<evidence type="ECO:0000256" key="2">
    <source>
        <dbReference type="ARBA" id="ARBA00010682"/>
    </source>
</evidence>
<evidence type="ECO:0000256" key="11">
    <source>
        <dbReference type="SAM" id="MobiDB-lite"/>
    </source>
</evidence>
<dbReference type="PANTHER" id="PTHR12586:SF1">
    <property type="entry name" value="CDP-DIACYLGLYCEROL--GLYCEROL-3-PHOSPHATE 3-PHOSPHATIDYLTRANSFERASE, MITOCHONDRIAL"/>
    <property type="match status" value="1"/>
</dbReference>
<dbReference type="EMBL" id="KV784366">
    <property type="protein sequence ID" value="OEU11783.1"/>
    <property type="molecule type" value="Genomic_DNA"/>
</dbReference>
<keyword evidence="5" id="KW-0677">Repeat</keyword>
<dbReference type="GO" id="GO:0008444">
    <property type="term" value="F:CDP-diacylglycerol-glycerol-3-phosphate 3-phosphatidyltransferase activity"/>
    <property type="evidence" value="ECO:0007669"/>
    <property type="project" value="UniProtKB-EC"/>
</dbReference>
<evidence type="ECO:0000256" key="10">
    <source>
        <dbReference type="RuleBase" id="RU365024"/>
    </source>
</evidence>
<feature type="compositionally biased region" description="Low complexity" evidence="11">
    <location>
        <begin position="100"/>
        <end position="115"/>
    </location>
</feature>
<dbReference type="GO" id="GO:0005739">
    <property type="term" value="C:mitochondrion"/>
    <property type="evidence" value="ECO:0007669"/>
    <property type="project" value="UniProtKB-SubCell"/>
</dbReference>
<evidence type="ECO:0000256" key="1">
    <source>
        <dbReference type="ARBA" id="ARBA00005042"/>
    </source>
</evidence>
<organism evidence="13 14">
    <name type="scientific">Fragilariopsis cylindrus CCMP1102</name>
    <dbReference type="NCBI Taxonomy" id="635003"/>
    <lineage>
        <taxon>Eukaryota</taxon>
        <taxon>Sar</taxon>
        <taxon>Stramenopiles</taxon>
        <taxon>Ochrophyta</taxon>
        <taxon>Bacillariophyta</taxon>
        <taxon>Bacillariophyceae</taxon>
        <taxon>Bacillariophycidae</taxon>
        <taxon>Bacillariales</taxon>
        <taxon>Bacillariaceae</taxon>
        <taxon>Fragilariopsis</taxon>
    </lineage>
</organism>
<dbReference type="Proteomes" id="UP000095751">
    <property type="component" value="Unassembled WGS sequence"/>
</dbReference>
<feature type="domain" description="PLD phosphodiesterase" evidence="12">
    <location>
        <begin position="252"/>
        <end position="278"/>
    </location>
</feature>
<accession>A0A1E7F1U2</accession>
<dbReference type="InterPro" id="IPR016270">
    <property type="entry name" value="PGS1"/>
</dbReference>
<keyword evidence="10" id="KW-0547">Nucleotide-binding</keyword>
<keyword evidence="6 10" id="KW-0443">Lipid metabolism</keyword>
<comment type="subcellular location">
    <subcellularLocation>
        <location evidence="10">Mitochondrion</location>
    </subcellularLocation>
</comment>
<dbReference type="SUPFAM" id="SSF56024">
    <property type="entry name" value="Phospholipase D/nuclease"/>
    <property type="match status" value="1"/>
</dbReference>
<comment type="catalytic activity">
    <reaction evidence="9 10">
        <text>a CDP-1,2-diacyl-sn-glycerol + sn-glycerol 3-phosphate = a 1,2-diacyl-sn-glycero-3-phospho-(1'-sn-glycero-3'-phosphate) + CMP + H(+)</text>
        <dbReference type="Rhea" id="RHEA:12593"/>
        <dbReference type="ChEBI" id="CHEBI:15378"/>
        <dbReference type="ChEBI" id="CHEBI:57597"/>
        <dbReference type="ChEBI" id="CHEBI:58332"/>
        <dbReference type="ChEBI" id="CHEBI:60110"/>
        <dbReference type="ChEBI" id="CHEBI:60377"/>
        <dbReference type="EC" id="2.7.8.5"/>
    </reaction>
</comment>
<feature type="region of interest" description="Disordered" evidence="11">
    <location>
        <begin position="151"/>
        <end position="221"/>
    </location>
</feature>
<dbReference type="PANTHER" id="PTHR12586">
    <property type="entry name" value="CDP-DIACYLGLYCEROL--SERINE O-PHOSPHATIDYLTRANSFERASE"/>
    <property type="match status" value="1"/>
</dbReference>
<comment type="function">
    <text evidence="10">Functions in the biosynthesis of the anionic phospholipids phosphatidylglycerol and cardiolipin.</text>
</comment>
<reference evidence="13 14" key="1">
    <citation type="submission" date="2016-09" db="EMBL/GenBank/DDBJ databases">
        <title>Extensive genetic diversity and differential bi-allelic expression allows diatom success in the polar Southern Ocean.</title>
        <authorList>
            <consortium name="DOE Joint Genome Institute"/>
            <person name="Mock T."/>
            <person name="Otillar R.P."/>
            <person name="Strauss J."/>
            <person name="Dupont C."/>
            <person name="Frickenhaus S."/>
            <person name="Maumus F."/>
            <person name="Mcmullan M."/>
            <person name="Sanges R."/>
            <person name="Schmutz J."/>
            <person name="Toseland A."/>
            <person name="Valas R."/>
            <person name="Veluchamy A."/>
            <person name="Ward B.J."/>
            <person name="Allen A."/>
            <person name="Barry K."/>
            <person name="Falciatore A."/>
            <person name="Ferrante M."/>
            <person name="Fortunato A.E."/>
            <person name="Gloeckner G."/>
            <person name="Gruber A."/>
            <person name="Hipkin R."/>
            <person name="Janech M."/>
            <person name="Kroth P."/>
            <person name="Leese F."/>
            <person name="Lindquist E."/>
            <person name="Lyon B.R."/>
            <person name="Martin J."/>
            <person name="Mayer C."/>
            <person name="Parker M."/>
            <person name="Quesneville H."/>
            <person name="Raymond J."/>
            <person name="Uhlig C."/>
            <person name="Valentin K.U."/>
            <person name="Worden A.Z."/>
            <person name="Armbrust E.V."/>
            <person name="Bowler C."/>
            <person name="Green B."/>
            <person name="Moulton V."/>
            <person name="Van Oosterhout C."/>
            <person name="Grigoriev I."/>
        </authorList>
    </citation>
    <scope>NUCLEOTIDE SEQUENCE [LARGE SCALE GENOMIC DNA]</scope>
    <source>
        <strain evidence="13 14">CCMP1102</strain>
    </source>
</reference>
<dbReference type="GO" id="GO:0005524">
    <property type="term" value="F:ATP binding"/>
    <property type="evidence" value="ECO:0007669"/>
    <property type="project" value="UniProtKB-KW"/>
</dbReference>
<keyword evidence="4 10" id="KW-0808">Transferase</keyword>
<keyword evidence="14" id="KW-1185">Reference proteome</keyword>
<dbReference type="InParanoid" id="A0A1E7F1U2"/>
<keyword evidence="3 10" id="KW-0444">Lipid biosynthesis</keyword>
<dbReference type="GO" id="GO:0032049">
    <property type="term" value="P:cardiolipin biosynthetic process"/>
    <property type="evidence" value="ECO:0007669"/>
    <property type="project" value="InterPro"/>
</dbReference>
<protein>
    <recommendedName>
        <fullName evidence="10">CDP-diacylglycerol--glycerol-3-phosphate 3-phosphatidyltransferase</fullName>
        <ecNumber evidence="10">2.7.8.5</ecNumber>
    </recommendedName>
</protein>